<dbReference type="Gene3D" id="1.10.30.10">
    <property type="entry name" value="High mobility group box domain"/>
    <property type="match status" value="2"/>
</dbReference>
<feature type="domain" description="HMG box" evidence="4">
    <location>
        <begin position="416"/>
        <end position="484"/>
    </location>
</feature>
<keyword evidence="6" id="KW-1185">Reference proteome</keyword>
<feature type="compositionally biased region" description="Acidic residues" evidence="3">
    <location>
        <begin position="568"/>
        <end position="577"/>
    </location>
</feature>
<dbReference type="AlphaFoldDB" id="A0A1D1VUQ4"/>
<evidence type="ECO:0000256" key="2">
    <source>
        <dbReference type="PROSITE-ProRule" id="PRU00267"/>
    </source>
</evidence>
<protein>
    <recommendedName>
        <fullName evidence="4">HMG box domain-containing protein</fullName>
    </recommendedName>
</protein>
<evidence type="ECO:0000313" key="5">
    <source>
        <dbReference type="EMBL" id="GAV04676.1"/>
    </source>
</evidence>
<evidence type="ECO:0000256" key="3">
    <source>
        <dbReference type="SAM" id="MobiDB-lite"/>
    </source>
</evidence>
<gene>
    <name evidence="5" type="primary">RvY_14926-1</name>
    <name evidence="5" type="synonym">RvY_14926.1</name>
    <name evidence="5" type="ORF">RvY_14926</name>
</gene>
<evidence type="ECO:0000256" key="1">
    <source>
        <dbReference type="ARBA" id="ARBA00023125"/>
    </source>
</evidence>
<dbReference type="InterPro" id="IPR050342">
    <property type="entry name" value="HMGB"/>
</dbReference>
<dbReference type="GO" id="GO:0003677">
    <property type="term" value="F:DNA binding"/>
    <property type="evidence" value="ECO:0007669"/>
    <property type="project" value="UniProtKB-UniRule"/>
</dbReference>
<name>A0A1D1VUQ4_RAMVA</name>
<dbReference type="PROSITE" id="PS50118">
    <property type="entry name" value="HMG_BOX_2"/>
    <property type="match status" value="2"/>
</dbReference>
<keyword evidence="1 2" id="KW-0238">DNA-binding</keyword>
<dbReference type="EMBL" id="BDGG01000011">
    <property type="protein sequence ID" value="GAV04676.1"/>
    <property type="molecule type" value="Genomic_DNA"/>
</dbReference>
<feature type="region of interest" description="Disordered" evidence="3">
    <location>
        <begin position="97"/>
        <end position="124"/>
    </location>
</feature>
<dbReference type="PANTHER" id="PTHR48112">
    <property type="entry name" value="HIGH MOBILITY GROUP PROTEIN DSP1"/>
    <property type="match status" value="1"/>
</dbReference>
<reference evidence="5 6" key="1">
    <citation type="journal article" date="2016" name="Nat. Commun.">
        <title>Extremotolerant tardigrade genome and improved radiotolerance of human cultured cells by tardigrade-unique protein.</title>
        <authorList>
            <person name="Hashimoto T."/>
            <person name="Horikawa D.D."/>
            <person name="Saito Y."/>
            <person name="Kuwahara H."/>
            <person name="Kozuka-Hata H."/>
            <person name="Shin-I T."/>
            <person name="Minakuchi Y."/>
            <person name="Ohishi K."/>
            <person name="Motoyama A."/>
            <person name="Aizu T."/>
            <person name="Enomoto A."/>
            <person name="Kondo K."/>
            <person name="Tanaka S."/>
            <person name="Hara Y."/>
            <person name="Koshikawa S."/>
            <person name="Sagara H."/>
            <person name="Miura T."/>
            <person name="Yokobori S."/>
            <person name="Miyagawa K."/>
            <person name="Suzuki Y."/>
            <person name="Kubo T."/>
            <person name="Oyama M."/>
            <person name="Kohara Y."/>
            <person name="Fujiyama A."/>
            <person name="Arakawa K."/>
            <person name="Katayama T."/>
            <person name="Toyoda A."/>
            <person name="Kunieda T."/>
        </authorList>
    </citation>
    <scope>NUCLEOTIDE SEQUENCE [LARGE SCALE GENOMIC DNA]</scope>
    <source>
        <strain evidence="5 6">YOKOZUNA-1</strain>
    </source>
</reference>
<feature type="compositionally biased region" description="Basic and acidic residues" evidence="3">
    <location>
        <begin position="538"/>
        <end position="548"/>
    </location>
</feature>
<feature type="DNA-binding region" description="HMG box" evidence="2">
    <location>
        <begin position="416"/>
        <end position="484"/>
    </location>
</feature>
<dbReference type="InterPro" id="IPR009071">
    <property type="entry name" value="HMG_box_dom"/>
</dbReference>
<feature type="compositionally biased region" description="Basic and acidic residues" evidence="3">
    <location>
        <begin position="465"/>
        <end position="482"/>
    </location>
</feature>
<keyword evidence="2" id="KW-0539">Nucleus</keyword>
<comment type="caution">
    <text evidence="5">The sequence shown here is derived from an EMBL/GenBank/DDBJ whole genome shotgun (WGS) entry which is preliminary data.</text>
</comment>
<feature type="compositionally biased region" description="Polar residues" evidence="3">
    <location>
        <begin position="485"/>
        <end position="499"/>
    </location>
</feature>
<organism evidence="5 6">
    <name type="scientific">Ramazzottius varieornatus</name>
    <name type="common">Water bear</name>
    <name type="synonym">Tardigrade</name>
    <dbReference type="NCBI Taxonomy" id="947166"/>
    <lineage>
        <taxon>Eukaryota</taxon>
        <taxon>Metazoa</taxon>
        <taxon>Ecdysozoa</taxon>
        <taxon>Tardigrada</taxon>
        <taxon>Eutardigrada</taxon>
        <taxon>Parachela</taxon>
        <taxon>Hypsibioidea</taxon>
        <taxon>Ramazzottiidae</taxon>
        <taxon>Ramazzottius</taxon>
    </lineage>
</organism>
<feature type="region of interest" description="Disordered" evidence="3">
    <location>
        <begin position="1"/>
        <end position="44"/>
    </location>
</feature>
<feature type="region of interest" description="Disordered" evidence="3">
    <location>
        <begin position="465"/>
        <end position="577"/>
    </location>
</feature>
<evidence type="ECO:0000313" key="6">
    <source>
        <dbReference type="Proteomes" id="UP000186922"/>
    </source>
</evidence>
<sequence length="577" mass="61832">MEGGKSSVSSSTAAAPAESASTTASSKSSKSLTGSSAVVSPSSSSASTLSRLSASASASAAGLLNSLNVACLPTQFVHHSGAGIEMQFYASSLNQAQSPIDNNQSSSSGGGGSNNQGGSANASSNTAAGVQTQFLSGLSPALAYQNWFGLQVQQQQQAQQQQHDANQLHYGDGGLSAYLDTSGVGQDAFHHNDTGGVSLNLASLQSFASQLQQHVGSGQTFMIQTAPAGANNPGQVTIIPTGPYVTTNAAPSLNQQHLHHINHPQQAHSNSVYQHQQQPQQQQQQQQHHQHVTSSEAQPKNKGRKKKNGVPASSAPVPLPSQSKPALPVVAPEKAKPVRPKGTPNAYALFYKETYGKLRSENPDWKASQIMAEAGRIWKEMNGALQQRYRAEAESLGAAHQLLHAKTSHKKQKNAQKRPMTAYQLFIREHFGQRPPSEHQMHAKDFLLQLSVQWKQLDENEKKMYQDKAKAEKAKREAEKAQDLSLATESINATASGAPTESEPVREVQQEAPPVSDSTVAEMLGQAHTENQTTPAQEETHTEVEMDHSNIPSLPQKTEMQGIQLDYGQEEDEGSQE</sequence>
<feature type="region of interest" description="Disordered" evidence="3">
    <location>
        <begin position="265"/>
        <end position="340"/>
    </location>
</feature>
<dbReference type="GO" id="GO:0005634">
    <property type="term" value="C:nucleus"/>
    <property type="evidence" value="ECO:0007669"/>
    <property type="project" value="UniProtKB-UniRule"/>
</dbReference>
<dbReference type="SUPFAM" id="SSF47095">
    <property type="entry name" value="HMG-box"/>
    <property type="match status" value="2"/>
</dbReference>
<dbReference type="STRING" id="947166.A0A1D1VUQ4"/>
<evidence type="ECO:0000259" key="4">
    <source>
        <dbReference type="PROSITE" id="PS50118"/>
    </source>
</evidence>
<dbReference type="Proteomes" id="UP000186922">
    <property type="component" value="Unassembled WGS sequence"/>
</dbReference>
<dbReference type="Pfam" id="PF00505">
    <property type="entry name" value="HMG_box"/>
    <property type="match status" value="2"/>
</dbReference>
<feature type="compositionally biased region" description="Polar residues" evidence="3">
    <location>
        <begin position="528"/>
        <end position="537"/>
    </location>
</feature>
<feature type="domain" description="HMG box" evidence="4">
    <location>
        <begin position="340"/>
        <end position="408"/>
    </location>
</feature>
<proteinExistence type="predicted"/>
<feature type="DNA-binding region" description="HMG box" evidence="2">
    <location>
        <begin position="340"/>
        <end position="408"/>
    </location>
</feature>
<feature type="compositionally biased region" description="Low complexity" evidence="3">
    <location>
        <begin position="310"/>
        <end position="323"/>
    </location>
</feature>
<dbReference type="CDD" id="cd00084">
    <property type="entry name" value="HMG-box_SF"/>
    <property type="match status" value="2"/>
</dbReference>
<feature type="compositionally biased region" description="Low complexity" evidence="3">
    <location>
        <begin position="274"/>
        <end position="287"/>
    </location>
</feature>
<dbReference type="OrthoDB" id="5550281at2759"/>
<dbReference type="SMART" id="SM00398">
    <property type="entry name" value="HMG"/>
    <property type="match status" value="2"/>
</dbReference>
<accession>A0A1D1VUQ4</accession>
<feature type="compositionally biased region" description="Polar residues" evidence="3">
    <location>
        <begin position="550"/>
        <end position="561"/>
    </location>
</feature>
<dbReference type="InterPro" id="IPR036910">
    <property type="entry name" value="HMG_box_dom_sf"/>
</dbReference>